<keyword evidence="4" id="KW-1185">Reference proteome</keyword>
<reference evidence="3" key="1">
    <citation type="submission" date="2022-08" db="EMBL/GenBank/DDBJ databases">
        <authorList>
            <person name="Deng Y."/>
            <person name="Han X.-F."/>
            <person name="Zhang Y.-Q."/>
        </authorList>
    </citation>
    <scope>NUCLEOTIDE SEQUENCE</scope>
    <source>
        <strain evidence="3">CPCC 205763</strain>
    </source>
</reference>
<dbReference type="EMBL" id="JANLCM010000002">
    <property type="protein sequence ID" value="MCS5719684.1"/>
    <property type="molecule type" value="Genomic_DNA"/>
</dbReference>
<dbReference type="RefSeq" id="WP_259509172.1">
    <property type="nucleotide sequence ID" value="NZ_JANLCM010000002.1"/>
</dbReference>
<evidence type="ECO:0000256" key="2">
    <source>
        <dbReference type="ARBA" id="ARBA00047942"/>
    </source>
</evidence>
<evidence type="ECO:0000313" key="3">
    <source>
        <dbReference type="EMBL" id="MCS5719684.1"/>
    </source>
</evidence>
<dbReference type="Gene3D" id="1.10.1020.10">
    <property type="entry name" value="Adenine-specific Methyltransferase, Domain 2"/>
    <property type="match status" value="1"/>
</dbReference>
<dbReference type="InterPro" id="IPR029063">
    <property type="entry name" value="SAM-dependent_MTases_sf"/>
</dbReference>
<comment type="caution">
    <text evidence="3">The sequence shown here is derived from an EMBL/GenBank/DDBJ whole genome shotgun (WGS) entry which is preliminary data.</text>
</comment>
<dbReference type="Gene3D" id="3.40.50.150">
    <property type="entry name" value="Vaccinia Virus protein VP39"/>
    <property type="match status" value="1"/>
</dbReference>
<organism evidence="3 4">
    <name type="scientific">Herbiconiux aconitum</name>
    <dbReference type="NCBI Taxonomy" id="2970913"/>
    <lineage>
        <taxon>Bacteria</taxon>
        <taxon>Bacillati</taxon>
        <taxon>Actinomycetota</taxon>
        <taxon>Actinomycetes</taxon>
        <taxon>Micrococcales</taxon>
        <taxon>Microbacteriaceae</taxon>
        <taxon>Herbiconiux</taxon>
    </lineage>
</organism>
<dbReference type="InterPro" id="IPR023095">
    <property type="entry name" value="Ade_MeTrfase_dom_2"/>
</dbReference>
<accession>A0ABT2GTZ1</accession>
<sequence>MTRSRRIPSPYLESPRRRRVSGFLAAAAPEEIRGCFLPLLDGGAAAIALLQRHPEGWFGFSSPNPDVMAVWESVRDDVGGLVAGIQDLAAAHDPARFAAVRDQPAETVERMPSVTRAARFVYLRGTARPDAAGEPLQEFGDAHYGRDAVAFDAAGLRELATLLRSRDVSLSVGSLFEVLREVGEDDVVVLDPPSAAQDARELRSFVGALAAKGAGVIASDLGDGFYAGWPGMVRLAESANDEPVWVNTVLQRARSAGARHEW</sequence>
<evidence type="ECO:0000313" key="4">
    <source>
        <dbReference type="Proteomes" id="UP001165584"/>
    </source>
</evidence>
<comment type="catalytic activity">
    <reaction evidence="2">
        <text>a 2'-deoxyadenosine in DNA + S-adenosyl-L-methionine = an N(6)-methyl-2'-deoxyadenosine in DNA + S-adenosyl-L-homocysteine + H(+)</text>
        <dbReference type="Rhea" id="RHEA:15197"/>
        <dbReference type="Rhea" id="RHEA-COMP:12418"/>
        <dbReference type="Rhea" id="RHEA-COMP:12419"/>
        <dbReference type="ChEBI" id="CHEBI:15378"/>
        <dbReference type="ChEBI" id="CHEBI:57856"/>
        <dbReference type="ChEBI" id="CHEBI:59789"/>
        <dbReference type="ChEBI" id="CHEBI:90615"/>
        <dbReference type="ChEBI" id="CHEBI:90616"/>
        <dbReference type="EC" id="2.1.1.72"/>
    </reaction>
</comment>
<dbReference type="SUPFAM" id="SSF53335">
    <property type="entry name" value="S-adenosyl-L-methionine-dependent methyltransferases"/>
    <property type="match status" value="1"/>
</dbReference>
<proteinExistence type="predicted"/>
<dbReference type="Proteomes" id="UP001165584">
    <property type="component" value="Unassembled WGS sequence"/>
</dbReference>
<dbReference type="EC" id="2.1.1.72" evidence="1"/>
<gene>
    <name evidence="3" type="ORF">N1027_16245</name>
</gene>
<evidence type="ECO:0000256" key="1">
    <source>
        <dbReference type="ARBA" id="ARBA00011900"/>
    </source>
</evidence>
<name>A0ABT2GTZ1_9MICO</name>
<protein>
    <recommendedName>
        <fullName evidence="1">site-specific DNA-methyltransferase (adenine-specific)</fullName>
        <ecNumber evidence="1">2.1.1.72</ecNumber>
    </recommendedName>
</protein>